<dbReference type="Proteomes" id="UP000199577">
    <property type="component" value="Unassembled WGS sequence"/>
</dbReference>
<name>A0A1I1MJ00_9SPHI</name>
<evidence type="ECO:0008006" key="4">
    <source>
        <dbReference type="Google" id="ProtNLM"/>
    </source>
</evidence>
<dbReference type="STRING" id="623281.SAMN05421747_1383"/>
<dbReference type="RefSeq" id="WP_090975238.1">
    <property type="nucleotide sequence ID" value="NZ_FOLL01000038.1"/>
</dbReference>
<dbReference type="InterPro" id="IPR043766">
    <property type="entry name" value="BfmA-like"/>
</dbReference>
<reference evidence="3" key="1">
    <citation type="submission" date="2016-10" db="EMBL/GenBank/DDBJ databases">
        <authorList>
            <person name="Varghese N."/>
            <person name="Submissions S."/>
        </authorList>
    </citation>
    <scope>NUCLEOTIDE SEQUENCE [LARGE SCALE GENOMIC DNA]</scope>
    <source>
        <strain evidence="3">DSM 22900</strain>
    </source>
</reference>
<organism evidence="2 3">
    <name type="scientific">Parapedobacter composti</name>
    <dbReference type="NCBI Taxonomy" id="623281"/>
    <lineage>
        <taxon>Bacteria</taxon>
        <taxon>Pseudomonadati</taxon>
        <taxon>Bacteroidota</taxon>
        <taxon>Sphingobacteriia</taxon>
        <taxon>Sphingobacteriales</taxon>
        <taxon>Sphingobacteriaceae</taxon>
        <taxon>Parapedobacter</taxon>
    </lineage>
</organism>
<keyword evidence="3" id="KW-1185">Reference proteome</keyword>
<dbReference type="AlphaFoldDB" id="A0A1I1MJ00"/>
<proteinExistence type="predicted"/>
<feature type="region of interest" description="Disordered" evidence="1">
    <location>
        <begin position="300"/>
        <end position="328"/>
    </location>
</feature>
<dbReference type="EMBL" id="FOLL01000038">
    <property type="protein sequence ID" value="SFC85075.1"/>
    <property type="molecule type" value="Genomic_DNA"/>
</dbReference>
<dbReference type="Pfam" id="PF18976">
    <property type="entry name" value="DUF5712"/>
    <property type="match status" value="1"/>
</dbReference>
<evidence type="ECO:0000313" key="2">
    <source>
        <dbReference type="EMBL" id="SFC85075.1"/>
    </source>
</evidence>
<protein>
    <recommendedName>
        <fullName evidence="4">Molybdopterin-guanine dinucleotide biosynthesis protein MobB</fullName>
    </recommendedName>
</protein>
<evidence type="ECO:0000313" key="3">
    <source>
        <dbReference type="Proteomes" id="UP000199577"/>
    </source>
</evidence>
<gene>
    <name evidence="2" type="ORF">SAMN05421747_1383</name>
</gene>
<evidence type="ECO:0000256" key="1">
    <source>
        <dbReference type="SAM" id="MobiDB-lite"/>
    </source>
</evidence>
<dbReference type="OrthoDB" id="1404627at2"/>
<accession>A0A1I1MJ00</accession>
<sequence>MYINITKSETGDNKGSSGALVHYLEKENRMKPENGMENKPERWFNGTANDIKPHEVRMGIDRNVAKLGRDDNKFFLINVSPSGKELAHLVSKYGEDGAREKLKEFAARVMDEYARNFKRPGIDSHKDLLWFGKLENHRYYNHNDREVKSGQKRKGERKEGRQMHIQIIVSRKDITNKIKLSPQNTSRGKNKAHSQKLGQFDRTAFKQSGETLFDELFDFERNLKDSLQYANMMKNGTAQQKAQMHTLTELTGRHPQGQPLAMELAHDVAQGMFESVGEMLTTTGSMAADLLGLLMAPVEGAGEQQNPIEEEEKRRKRKKKAQERGIRR</sequence>